<comment type="caution">
    <text evidence="1">The sequence shown here is derived from an EMBL/GenBank/DDBJ whole genome shotgun (WGS) entry which is preliminary data.</text>
</comment>
<evidence type="ECO:0000313" key="1">
    <source>
        <dbReference type="EMBL" id="KAJ8265043.1"/>
    </source>
</evidence>
<organism evidence="1 2">
    <name type="scientific">Conger conger</name>
    <name type="common">Conger eel</name>
    <name type="synonym">Muraena conger</name>
    <dbReference type="NCBI Taxonomy" id="82655"/>
    <lineage>
        <taxon>Eukaryota</taxon>
        <taxon>Metazoa</taxon>
        <taxon>Chordata</taxon>
        <taxon>Craniata</taxon>
        <taxon>Vertebrata</taxon>
        <taxon>Euteleostomi</taxon>
        <taxon>Actinopterygii</taxon>
        <taxon>Neopterygii</taxon>
        <taxon>Teleostei</taxon>
        <taxon>Anguilliformes</taxon>
        <taxon>Congridae</taxon>
        <taxon>Conger</taxon>
    </lineage>
</organism>
<feature type="non-terminal residue" evidence="1">
    <location>
        <position position="107"/>
    </location>
</feature>
<gene>
    <name evidence="1" type="ORF">COCON_G00141420</name>
</gene>
<evidence type="ECO:0000313" key="2">
    <source>
        <dbReference type="Proteomes" id="UP001152803"/>
    </source>
</evidence>
<accession>A0A9Q1DAU8</accession>
<dbReference type="AlphaFoldDB" id="A0A9Q1DAU8"/>
<dbReference type="Proteomes" id="UP001152803">
    <property type="component" value="Unassembled WGS sequence"/>
</dbReference>
<protein>
    <submittedName>
        <fullName evidence="1">Uncharacterized protein</fullName>
    </submittedName>
</protein>
<proteinExistence type="predicted"/>
<reference evidence="1" key="1">
    <citation type="journal article" date="2023" name="Science">
        <title>Genome structures resolve the early diversification of teleost fishes.</title>
        <authorList>
            <person name="Parey E."/>
            <person name="Louis A."/>
            <person name="Montfort J."/>
            <person name="Bouchez O."/>
            <person name="Roques C."/>
            <person name="Iampietro C."/>
            <person name="Lluch J."/>
            <person name="Castinel A."/>
            <person name="Donnadieu C."/>
            <person name="Desvignes T."/>
            <person name="Floi Bucao C."/>
            <person name="Jouanno E."/>
            <person name="Wen M."/>
            <person name="Mejri S."/>
            <person name="Dirks R."/>
            <person name="Jansen H."/>
            <person name="Henkel C."/>
            <person name="Chen W.J."/>
            <person name="Zahm M."/>
            <person name="Cabau C."/>
            <person name="Klopp C."/>
            <person name="Thompson A.W."/>
            <person name="Robinson-Rechavi M."/>
            <person name="Braasch I."/>
            <person name="Lecointre G."/>
            <person name="Bobe J."/>
            <person name="Postlethwait J.H."/>
            <person name="Berthelot C."/>
            <person name="Roest Crollius H."/>
            <person name="Guiguen Y."/>
        </authorList>
    </citation>
    <scope>NUCLEOTIDE SEQUENCE</scope>
    <source>
        <strain evidence="1">Concon-B</strain>
    </source>
</reference>
<sequence>MGMHELCCGGPDGHRPLLAGGVKGGDGDEVLRVGLQLSQHGGVPVSAEGGDTDLPRGDGAVFDLVPLHRRGLQRPPADPHAVQTRLGYADHSWAQRLRRIRHWEEDR</sequence>
<dbReference type="EMBL" id="JAFJMO010000010">
    <property type="protein sequence ID" value="KAJ8265043.1"/>
    <property type="molecule type" value="Genomic_DNA"/>
</dbReference>
<keyword evidence="2" id="KW-1185">Reference proteome</keyword>
<name>A0A9Q1DAU8_CONCO</name>